<accession>A0A6V7NFX2</accession>
<feature type="domain" description="Bifunctional inhibitor/plant lipid transfer protein/seed storage helical" evidence="3">
    <location>
        <begin position="31"/>
        <end position="120"/>
    </location>
</feature>
<dbReference type="SUPFAM" id="SSF47699">
    <property type="entry name" value="Bifunctional inhibitor/lipid-transfer protein/seed storage 2S albumin"/>
    <property type="match status" value="1"/>
</dbReference>
<dbReference type="GO" id="GO:0008289">
    <property type="term" value="F:lipid binding"/>
    <property type="evidence" value="ECO:0007669"/>
    <property type="project" value="UniProtKB-KW"/>
</dbReference>
<feature type="signal peptide" evidence="2">
    <location>
        <begin position="1"/>
        <end position="28"/>
    </location>
</feature>
<dbReference type="GO" id="GO:0006869">
    <property type="term" value="P:lipid transport"/>
    <property type="evidence" value="ECO:0007669"/>
    <property type="project" value="InterPro"/>
</dbReference>
<evidence type="ECO:0000256" key="2">
    <source>
        <dbReference type="SAM" id="SignalP"/>
    </source>
</evidence>
<evidence type="ECO:0000256" key="1">
    <source>
        <dbReference type="RuleBase" id="RU000628"/>
    </source>
</evidence>
<dbReference type="Gene3D" id="1.10.110.10">
    <property type="entry name" value="Plant lipid-transfer and hydrophobic proteins"/>
    <property type="match status" value="1"/>
</dbReference>
<name>A0A6V7NFX2_ANACO</name>
<proteinExistence type="inferred from homology"/>
<dbReference type="InterPro" id="IPR036312">
    <property type="entry name" value="Bifun_inhib/LTP/seed_sf"/>
</dbReference>
<organism evidence="4">
    <name type="scientific">Ananas comosus var. bracteatus</name>
    <name type="common">red pineapple</name>
    <dbReference type="NCBI Taxonomy" id="296719"/>
    <lineage>
        <taxon>Eukaryota</taxon>
        <taxon>Viridiplantae</taxon>
        <taxon>Streptophyta</taxon>
        <taxon>Embryophyta</taxon>
        <taxon>Tracheophyta</taxon>
        <taxon>Spermatophyta</taxon>
        <taxon>Magnoliopsida</taxon>
        <taxon>Liliopsida</taxon>
        <taxon>Poales</taxon>
        <taxon>Bromeliaceae</taxon>
        <taxon>Bromelioideae</taxon>
        <taxon>Ananas</taxon>
    </lineage>
</organism>
<reference evidence="4" key="1">
    <citation type="submission" date="2020-07" db="EMBL/GenBank/DDBJ databases">
        <authorList>
            <person name="Lin J."/>
        </authorList>
    </citation>
    <scope>NUCLEOTIDE SEQUENCE</scope>
</reference>
<dbReference type="InterPro" id="IPR000528">
    <property type="entry name" value="Plant_nsLTP"/>
</dbReference>
<comment type="similarity">
    <text evidence="1">Belongs to the plant LTP family.</text>
</comment>
<keyword evidence="2" id="KW-0732">Signal</keyword>
<dbReference type="EMBL" id="LR862129">
    <property type="protein sequence ID" value="CAD1817472.1"/>
    <property type="molecule type" value="Genomic_DNA"/>
</dbReference>
<feature type="chain" id="PRO_5028018486" description="Non-specific lipid-transfer protein" evidence="2">
    <location>
        <begin position="29"/>
        <end position="170"/>
    </location>
</feature>
<dbReference type="PANTHER" id="PTHR33076">
    <property type="entry name" value="NON-SPECIFIC LIPID-TRANSFER PROTEIN 2-RELATED"/>
    <property type="match status" value="1"/>
</dbReference>
<sequence length="170" mass="17244">MSGRSSAPLTAAALLLGVLLLAAPAAEALTCGQVVTFISQCLQYARGPGTDPPPAACCSGVKGLNSAAQSTPDRQTACNCLKKAAGTVTGLKAGLVAGIPASAGSTSPTPSAPPPTALRCTKIKARGGGGHELGVAKNNKWRELFWNTLDACHVVFMAPKLSNFFISMHV</sequence>
<dbReference type="AlphaFoldDB" id="A0A6V7NFX2"/>
<evidence type="ECO:0000313" key="4">
    <source>
        <dbReference type="EMBL" id="CAD1817472.1"/>
    </source>
</evidence>
<dbReference type="Pfam" id="PF00234">
    <property type="entry name" value="Tryp_alpha_amyl"/>
    <property type="match status" value="1"/>
</dbReference>
<evidence type="ECO:0000259" key="3">
    <source>
        <dbReference type="SMART" id="SM00499"/>
    </source>
</evidence>
<comment type="function">
    <text evidence="1">Plant non-specific lipid-transfer proteins transfer phospholipids as well as galactolipids across membranes. May play a role in wax or cutin deposition in the cell walls of expanding epidermal cells and certain secretory tissues.</text>
</comment>
<dbReference type="PRINTS" id="PR00382">
    <property type="entry name" value="LIPIDTRNSFER"/>
</dbReference>
<protein>
    <recommendedName>
        <fullName evidence="1">Non-specific lipid-transfer protein</fullName>
    </recommendedName>
</protein>
<keyword evidence="1" id="KW-0813">Transport</keyword>
<gene>
    <name evidence="4" type="ORF">CB5_LOCUS683</name>
</gene>
<dbReference type="SMART" id="SM00499">
    <property type="entry name" value="AAI"/>
    <property type="match status" value="1"/>
</dbReference>
<keyword evidence="1" id="KW-0446">Lipid-binding</keyword>
<dbReference type="InterPro" id="IPR016140">
    <property type="entry name" value="Bifunc_inhib/LTP/seed_store"/>
</dbReference>
<dbReference type="CDD" id="cd01960">
    <property type="entry name" value="nsLTP1"/>
    <property type="match status" value="1"/>
</dbReference>